<dbReference type="SUPFAM" id="SSF50729">
    <property type="entry name" value="PH domain-like"/>
    <property type="match status" value="1"/>
</dbReference>
<dbReference type="KEGG" id="hro:HELRODRAFT_191013"/>
<gene>
    <name evidence="4" type="primary">20211777</name>
    <name evidence="3" type="ORF">HELRODRAFT_191013</name>
</gene>
<feature type="region of interest" description="Disordered" evidence="1">
    <location>
        <begin position="1"/>
        <end position="60"/>
    </location>
</feature>
<dbReference type="Pfam" id="PF00621">
    <property type="entry name" value="RhoGEF"/>
    <property type="match status" value="1"/>
</dbReference>
<dbReference type="GO" id="GO:0005085">
    <property type="term" value="F:guanyl-nucleotide exchange factor activity"/>
    <property type="evidence" value="ECO:0000318"/>
    <property type="project" value="GO_Central"/>
</dbReference>
<dbReference type="GO" id="GO:0005737">
    <property type="term" value="C:cytoplasm"/>
    <property type="evidence" value="ECO:0000318"/>
    <property type="project" value="GO_Central"/>
</dbReference>
<dbReference type="InterPro" id="IPR035899">
    <property type="entry name" value="DBL_dom_sf"/>
</dbReference>
<keyword evidence="5" id="KW-1185">Reference proteome</keyword>
<dbReference type="OrthoDB" id="245697at2759"/>
<dbReference type="PANTHER" id="PTHR12673">
    <property type="entry name" value="FACIOGENITAL DYSPLASIA PROTEIN"/>
    <property type="match status" value="1"/>
</dbReference>
<dbReference type="PROSITE" id="PS50010">
    <property type="entry name" value="DH_2"/>
    <property type="match status" value="1"/>
</dbReference>
<dbReference type="Gene3D" id="2.30.29.30">
    <property type="entry name" value="Pleckstrin-homology domain (PH domain)/Phosphotyrosine-binding domain (PTB)"/>
    <property type="match status" value="1"/>
</dbReference>
<name>T1FSI0_HELRO</name>
<dbReference type="eggNOG" id="KOG4424">
    <property type="taxonomic scope" value="Eukaryota"/>
</dbReference>
<dbReference type="CDD" id="cd00160">
    <property type="entry name" value="RhoGEF"/>
    <property type="match status" value="1"/>
</dbReference>
<feature type="compositionally biased region" description="Polar residues" evidence="1">
    <location>
        <begin position="885"/>
        <end position="900"/>
    </location>
</feature>
<sequence length="1281" mass="144387">MELEHQHQHQQHHDQDDVDSDSSKKVHQSAATPPPPPSSPPSSPSSSPPSSPPLSTSTDQLIMNQPRHQQQHHQDQEQQSQDIVSEKKYNLSDSFEDYLKHLSSFLRFDSPDKWLPSMRSANSSIESLTSLSDGDDKNDLDDNCASSAVSLDINCAQTGVVSKLKYDMAELEQNVLNECLSDDDDELDDLMIKMPYPIPSQRLPLILENDSDDISQSSRHSQFVESDMVPNEKLQNINNFDGDSTRCNNNDNHSISSRNNHSISSRNNRRLTCEEFITHLRSARESCSKSLQIKTHFNKDEDLPNCENESGSYADKKLTADTKLEGNAEVQAASKDVTEEIVVDVKVEKNKKKRVKVIEELLATEATYFRHLELIVSLFMQPLMDSHIIPEPAIVEIFGNIRLIMSVNMELSSHMRSESIGQAFLHLAPFLKLYSTYAQNHERALAVLLEWDQKSAEFSKFRRQQEELADMNGLKLNALLITPVQRIPRWYKLLLEELLSCTPLDHDDYWPIKNAVVEVQHVASHINEHIRQQDNFMKMLAIQKCFNASNAPRIFVPGRMFIKEGPLRKVSQHGNKSHERMFFLFSDMLMYAKPTALSNTTTTNNNTNNNCYNNINSNNYHSLVCCCMLPLHHCKVEQVLGGADGQGLLFTVTCKKEHLLLFSDQKTANNWITVLNKQISEIRSSRQTLRKRSSVQQPMRSEGFMKFLRRRNNHNNDADHDDNQTFKSTPEKMKQAKKHAEKVIRKQQLSRQKQQSILSKLTPSTANHAAAAARKLNCDSNRWTSTCTQQNLPNKHFSSGLACLKKNKKKMFLEDQEAGKPKVFADLTIVEEHHGIFAGNNNITLNDTIDIISQPNTNYIININNNISEFKRDIKSEKDDMKSPVPSSATMQSTHSTTPNKHVGRADVETSHKNINNNCVITPKTPNQVSASANKAAFSTRTLNKFISKTIYRRHECGRPTPSPSKLATQTPTALESTATFTKQMPATETRVSAIKKSFIHQRTKSYNDCSSSSSSTILSNTDRPKKTSVELNLPSGQRVATACDYRDSDASHEQIDRDQLRLSLKRSQPKKLDAKNFPTTPRSNSVFASKLIRTPSKLFSSPADSISPSPILARSSSKQGNIGEFNCYSPLTNVEASSNSNNIYQCETRGTVEPGEFDNRNNNENINPRDTVGECDMAINLSPFLRMDCNISRNVTIRKRSKLLRSSTLIVRKDLPRVSKDSGCCSDIIGANELNRYHSAPGQEDGHADVDGNNYYDGDSDEAEACVLRNLSFKLALSEN</sequence>
<dbReference type="EMBL" id="KB096183">
    <property type="protein sequence ID" value="ESO07690.1"/>
    <property type="molecule type" value="Genomic_DNA"/>
</dbReference>
<dbReference type="RefSeq" id="XP_009014301.1">
    <property type="nucleotide sequence ID" value="XM_009016053.1"/>
</dbReference>
<dbReference type="Pfam" id="PF00169">
    <property type="entry name" value="PH"/>
    <property type="match status" value="1"/>
</dbReference>
<dbReference type="SMART" id="SM00233">
    <property type="entry name" value="PH"/>
    <property type="match status" value="1"/>
</dbReference>
<evidence type="ECO:0000313" key="4">
    <source>
        <dbReference type="EnsemblMetazoa" id="HelroP191013"/>
    </source>
</evidence>
<evidence type="ECO:0000256" key="1">
    <source>
        <dbReference type="SAM" id="MobiDB-lite"/>
    </source>
</evidence>
<dbReference type="InterPro" id="IPR001849">
    <property type="entry name" value="PH_domain"/>
</dbReference>
<feature type="compositionally biased region" description="Pro residues" evidence="1">
    <location>
        <begin position="32"/>
        <end position="52"/>
    </location>
</feature>
<reference evidence="5" key="1">
    <citation type="submission" date="2012-12" db="EMBL/GenBank/DDBJ databases">
        <authorList>
            <person name="Hellsten U."/>
            <person name="Grimwood J."/>
            <person name="Chapman J.A."/>
            <person name="Shapiro H."/>
            <person name="Aerts A."/>
            <person name="Otillar R.P."/>
            <person name="Terry A.Y."/>
            <person name="Boore J.L."/>
            <person name="Simakov O."/>
            <person name="Marletaz F."/>
            <person name="Cho S.-J."/>
            <person name="Edsinger-Gonzales E."/>
            <person name="Havlak P."/>
            <person name="Kuo D.-H."/>
            <person name="Larsson T."/>
            <person name="Lv J."/>
            <person name="Arendt D."/>
            <person name="Savage R."/>
            <person name="Osoegawa K."/>
            <person name="de Jong P."/>
            <person name="Lindberg D.R."/>
            <person name="Seaver E.C."/>
            <person name="Weisblat D.A."/>
            <person name="Putnam N.H."/>
            <person name="Grigoriev I.V."/>
            <person name="Rokhsar D.S."/>
        </authorList>
    </citation>
    <scope>NUCLEOTIDE SEQUENCE</scope>
</reference>
<accession>T1FSI0</accession>
<feature type="domain" description="DH" evidence="2">
    <location>
        <begin position="353"/>
        <end position="529"/>
    </location>
</feature>
<dbReference type="GeneID" id="20211777"/>
<dbReference type="HOGENOM" id="CLU_263091_0_0_1"/>
<dbReference type="InParanoid" id="T1FSI0"/>
<dbReference type="CTD" id="20211777"/>
<dbReference type="EnsemblMetazoa" id="HelroT191013">
    <property type="protein sequence ID" value="HelroP191013"/>
    <property type="gene ID" value="HelroG191013"/>
</dbReference>
<evidence type="ECO:0000313" key="5">
    <source>
        <dbReference type="Proteomes" id="UP000015101"/>
    </source>
</evidence>
<dbReference type="Proteomes" id="UP000015101">
    <property type="component" value="Unassembled WGS sequence"/>
</dbReference>
<proteinExistence type="predicted"/>
<reference evidence="3 5" key="2">
    <citation type="journal article" date="2013" name="Nature">
        <title>Insights into bilaterian evolution from three spiralian genomes.</title>
        <authorList>
            <person name="Simakov O."/>
            <person name="Marletaz F."/>
            <person name="Cho S.J."/>
            <person name="Edsinger-Gonzales E."/>
            <person name="Havlak P."/>
            <person name="Hellsten U."/>
            <person name="Kuo D.H."/>
            <person name="Larsson T."/>
            <person name="Lv J."/>
            <person name="Arendt D."/>
            <person name="Savage R."/>
            <person name="Osoegawa K."/>
            <person name="de Jong P."/>
            <person name="Grimwood J."/>
            <person name="Chapman J.A."/>
            <person name="Shapiro H."/>
            <person name="Aerts A."/>
            <person name="Otillar R.P."/>
            <person name="Terry A.Y."/>
            <person name="Boore J.L."/>
            <person name="Grigoriev I.V."/>
            <person name="Lindberg D.R."/>
            <person name="Seaver E.C."/>
            <person name="Weisblat D.A."/>
            <person name="Putnam N.H."/>
            <person name="Rokhsar D.S."/>
        </authorList>
    </citation>
    <scope>NUCLEOTIDE SEQUENCE</scope>
</reference>
<dbReference type="PANTHER" id="PTHR12673:SF159">
    <property type="entry name" value="LD03170P"/>
    <property type="match status" value="1"/>
</dbReference>
<evidence type="ECO:0000259" key="2">
    <source>
        <dbReference type="PROSITE" id="PS50010"/>
    </source>
</evidence>
<dbReference type="SMART" id="SM00325">
    <property type="entry name" value="RhoGEF"/>
    <property type="match status" value="1"/>
</dbReference>
<organism evidence="4 5">
    <name type="scientific">Helobdella robusta</name>
    <name type="common">Californian leech</name>
    <dbReference type="NCBI Taxonomy" id="6412"/>
    <lineage>
        <taxon>Eukaryota</taxon>
        <taxon>Metazoa</taxon>
        <taxon>Spiralia</taxon>
        <taxon>Lophotrochozoa</taxon>
        <taxon>Annelida</taxon>
        <taxon>Clitellata</taxon>
        <taxon>Hirudinea</taxon>
        <taxon>Rhynchobdellida</taxon>
        <taxon>Glossiphoniidae</taxon>
        <taxon>Helobdella</taxon>
    </lineage>
</organism>
<dbReference type="InterPro" id="IPR051092">
    <property type="entry name" value="FYVE_RhoGEF_PH"/>
</dbReference>
<reference evidence="4" key="3">
    <citation type="submission" date="2015-06" db="UniProtKB">
        <authorList>
            <consortium name="EnsemblMetazoa"/>
        </authorList>
    </citation>
    <scope>IDENTIFICATION</scope>
</reference>
<dbReference type="SUPFAM" id="SSF48065">
    <property type="entry name" value="DBL homology domain (DH-domain)"/>
    <property type="match status" value="1"/>
</dbReference>
<feature type="region of interest" description="Disordered" evidence="1">
    <location>
        <begin position="1011"/>
        <end position="1030"/>
    </location>
</feature>
<feature type="compositionally biased region" description="Basic and acidic residues" evidence="1">
    <location>
        <begin position="1"/>
        <end position="15"/>
    </location>
</feature>
<dbReference type="Gene3D" id="1.20.900.10">
    <property type="entry name" value="Dbl homology (DH) domain"/>
    <property type="match status" value="1"/>
</dbReference>
<feature type="region of interest" description="Disordered" evidence="1">
    <location>
        <begin position="877"/>
        <end position="902"/>
    </location>
</feature>
<dbReference type="EMBL" id="AMQM01003492">
    <property type="status" value="NOT_ANNOTATED_CDS"/>
    <property type="molecule type" value="Genomic_DNA"/>
</dbReference>
<dbReference type="InterPro" id="IPR000219">
    <property type="entry name" value="DH_dom"/>
</dbReference>
<evidence type="ECO:0000313" key="3">
    <source>
        <dbReference type="EMBL" id="ESO07690.1"/>
    </source>
</evidence>
<protein>
    <recommendedName>
        <fullName evidence="2">DH domain-containing protein</fullName>
    </recommendedName>
</protein>
<dbReference type="InterPro" id="IPR011993">
    <property type="entry name" value="PH-like_dom_sf"/>
</dbReference>